<dbReference type="CDD" id="cd00593">
    <property type="entry name" value="RIBOc"/>
    <property type="match status" value="2"/>
</dbReference>
<dbReference type="PANTHER" id="PTHR14950:SF37">
    <property type="entry name" value="ENDORIBONUCLEASE DICER"/>
    <property type="match status" value="1"/>
</dbReference>
<dbReference type="Proteomes" id="UP000001294">
    <property type="component" value="Unassembled WGS sequence"/>
</dbReference>
<dbReference type="FunFam" id="1.10.1520.10:FF:000032">
    <property type="entry name" value="Dicer-like protein 2"/>
    <property type="match status" value="1"/>
</dbReference>
<feature type="domain" description="Helicase C-terminal" evidence="18">
    <location>
        <begin position="380"/>
        <end position="554"/>
    </location>
</feature>
<evidence type="ECO:0000259" key="19">
    <source>
        <dbReference type="PROSITE" id="PS51327"/>
    </source>
</evidence>
<evidence type="ECO:0000256" key="8">
    <source>
        <dbReference type="ARBA" id="ARBA00022806"/>
    </source>
</evidence>
<dbReference type="PhylomeDB" id="B6QK42"/>
<keyword evidence="6" id="KW-0547">Nucleotide-binding</keyword>
<evidence type="ECO:0000256" key="1">
    <source>
        <dbReference type="ARBA" id="ARBA00001936"/>
    </source>
</evidence>
<dbReference type="GO" id="GO:0051607">
    <property type="term" value="P:defense response to virus"/>
    <property type="evidence" value="ECO:0007669"/>
    <property type="project" value="UniProtKB-KW"/>
</dbReference>
<dbReference type="PROSITE" id="PS51327">
    <property type="entry name" value="DICER_DSRBF"/>
    <property type="match status" value="1"/>
</dbReference>
<keyword evidence="12" id="KW-0051">Antiviral defense</keyword>
<keyword evidence="21" id="KW-1185">Reference proteome</keyword>
<keyword evidence="9" id="KW-0067">ATP-binding</keyword>
<comment type="cofactor">
    <cofactor evidence="2">
        <name>Mg(2+)</name>
        <dbReference type="ChEBI" id="CHEBI:18420"/>
    </cofactor>
</comment>
<comment type="cofactor">
    <cofactor evidence="1">
        <name>Mn(2+)</name>
        <dbReference type="ChEBI" id="CHEBI:29035"/>
    </cofactor>
</comment>
<evidence type="ECO:0000256" key="13">
    <source>
        <dbReference type="ARBA" id="ARBA00023211"/>
    </source>
</evidence>
<reference evidence="21" key="1">
    <citation type="journal article" date="2015" name="Genome Announc.">
        <title>Genome sequence of the AIDS-associated pathogen Penicillium marneffei (ATCC18224) and its near taxonomic relative Talaromyces stipitatus (ATCC10500).</title>
        <authorList>
            <person name="Nierman W.C."/>
            <person name="Fedorova-Abrams N.D."/>
            <person name="Andrianopoulos A."/>
        </authorList>
    </citation>
    <scope>NUCLEOTIDE SEQUENCE [LARGE SCALE GENOMIC DNA]</scope>
    <source>
        <strain evidence="21">ATCC 18224 / CBS 334.59 / QM 7333</strain>
    </source>
</reference>
<proteinExistence type="inferred from homology"/>
<accession>B6QK42</accession>
<dbReference type="EMBL" id="DS995902">
    <property type="protein sequence ID" value="EEA22574.1"/>
    <property type="molecule type" value="Genomic_DNA"/>
</dbReference>
<comment type="similarity">
    <text evidence="15">Belongs to the helicase family. Dicer subfamily.</text>
</comment>
<evidence type="ECO:0000259" key="16">
    <source>
        <dbReference type="PROSITE" id="PS50142"/>
    </source>
</evidence>
<evidence type="ECO:0000256" key="3">
    <source>
        <dbReference type="ARBA" id="ARBA00022721"/>
    </source>
</evidence>
<evidence type="ECO:0000256" key="9">
    <source>
        <dbReference type="ARBA" id="ARBA00022840"/>
    </source>
</evidence>
<dbReference type="GO" id="GO:0005634">
    <property type="term" value="C:nucleus"/>
    <property type="evidence" value="ECO:0007669"/>
    <property type="project" value="TreeGrafter"/>
</dbReference>
<dbReference type="InterPro" id="IPR014001">
    <property type="entry name" value="Helicase_ATP-bd"/>
</dbReference>
<organism evidence="20 21">
    <name type="scientific">Talaromyces marneffei (strain ATCC 18224 / CBS 334.59 / QM 7333)</name>
    <name type="common">Penicillium marneffei</name>
    <dbReference type="NCBI Taxonomy" id="441960"/>
    <lineage>
        <taxon>Eukaryota</taxon>
        <taxon>Fungi</taxon>
        <taxon>Dikarya</taxon>
        <taxon>Ascomycota</taxon>
        <taxon>Pezizomycotina</taxon>
        <taxon>Eurotiomycetes</taxon>
        <taxon>Eurotiomycetidae</taxon>
        <taxon>Eurotiales</taxon>
        <taxon>Trichocomaceae</taxon>
        <taxon>Talaromyces</taxon>
        <taxon>Talaromyces sect. Talaromyces</taxon>
    </lineage>
</organism>
<evidence type="ECO:0000256" key="15">
    <source>
        <dbReference type="PROSITE-ProRule" id="PRU00657"/>
    </source>
</evidence>
<sequence length="1431" mass="161129">MAIESFGEAIAAPPVVGEPIAVPTIKPRAYQQEMLAESLRQNTIVAMETGSGKTQIAVLRIQEELSRCSPEKLVWFLTPTVALAEQQYAVISKQIPLYQSRLLLGSDNVDHWSTQHIWDEILLNIRIVVSTPQVLLDAMSHGFVKLSGLSLLVFDEAHRCVKANPFNGIMRLYHHARKSGADELPAILGLTATPATKATAEAVKILEDNLHAICRTPVVQREELLKYTHKPALLVVTYSRHLDETTKILKDLDVILDLTLIDIENDPYVKSLRAKKDDEKSKGILLKILDSGKTFTRKEILSLAQRTRVIDEELGPWAAEVFVGTCAEKFIEASVKRSDNNIFRQWEDAEKIYMMRFLSMLPAIAENRVWGSSPDQISQKVEALITTIASKYNPGDRVIVFVEQRATVIMLAHLLSVHPLTKEIVTKYFLGNSNYANRKSAITELSTLSDQRDVLAELRVGKTNILIATNVLEEGIDVPACNMVICFDPPKDLRSFIQRRGRARDRLSRLVLFMDKNDDDGLAKWAAMEHQLKEIYADNMRELEEIKALEDIEEESAEIFKIPSTEAVLSHQNAQPFLAHFCATGSSAYTSNQPEYIIDRQEFAPGLAQIAAKVVLPSYIDPSLRVAFSKSKWQTEKAAKRDAAFQAYVALYRAGMVDDNLTPLHRRKYADSTTTPQEKQAKLIQVSECWSPWHDIAQLRRDDLPLIPTRVHFDQPNPLGVPDMMLLLPSRIPCGWEFEIFWNQDVTLKARISNERDTKLDCDSIQAAHFSHELFLTAYQNRMTSLETDFLTLFWPMQATQLPIEEFLSSIKGKIGPLSGSVEQLTMEQMQNLGMARTNERYSRPFIIEKIIETTSTDAVMEDADTPNDTIEPIKPEPHFQGPTLPKRTDFLHPIPQYELLPLAHTAQQLEPIRICHIDRMPAKFAKFALFIPSITHKIEVLFIAERLARTVLSRVGFSNLAHVLTAISASSAHEENDYQRYEFLGDSLLKLITSIHLVVNNPLWHEGMLSAAKDTIVSNGRLYRTALNLGLDRFILTKSFTGRKWRPSYVSQFETVGEEKRELSTKTLADVVESLLGAAFLDGGYEKLEACAKIVLPERAWSSIGDDVRTLYEAALDSDQAAMHPKLGQMEEMLGYKFNKPSILFEALTHPSSNDGAPTYQRLEFLGDSLLDHFVVQEFFNHPEKLSHQEMHLMRTAVVNAHFLGFLCQSLYITEQRTEPVSPGKAHLSTISTDHKLYLWQLMRHGASWEVMNAQQETKTRYEAWGSAVHDALNHSKTYPWAALFRINASKFFSDMVESILGAIFVDSRGSMDVSRQFLERIGVLPCLRRIIREKVDCLHPFNHVREAAKSKKVEISSSAEKKAVIPESEGAATNPGAEGGLVYIGTVQVAGEEIVRVEDGVNKLEVETRAAAIAAEILRARMASSQVGF</sequence>
<dbReference type="Gene3D" id="3.40.50.300">
    <property type="entry name" value="P-loop containing nucleotide triphosphate hydrolases"/>
    <property type="match status" value="2"/>
</dbReference>
<dbReference type="GO" id="GO:0046872">
    <property type="term" value="F:metal ion binding"/>
    <property type="evidence" value="ECO:0007669"/>
    <property type="project" value="UniProtKB-KW"/>
</dbReference>
<feature type="domain" description="RNase III" evidence="16">
    <location>
        <begin position="1128"/>
        <end position="1310"/>
    </location>
</feature>
<dbReference type="InterPro" id="IPR011545">
    <property type="entry name" value="DEAD/DEAH_box_helicase_dom"/>
</dbReference>
<dbReference type="GO" id="GO:0005524">
    <property type="term" value="F:ATP binding"/>
    <property type="evidence" value="ECO:0007669"/>
    <property type="project" value="UniProtKB-KW"/>
</dbReference>
<evidence type="ECO:0000256" key="7">
    <source>
        <dbReference type="ARBA" id="ARBA00022801"/>
    </source>
</evidence>
<dbReference type="VEuPathDB" id="FungiDB:PMAA_092010"/>
<keyword evidence="8 20" id="KW-0347">Helicase</keyword>
<dbReference type="PROSITE" id="PS00517">
    <property type="entry name" value="RNASE_3_1"/>
    <property type="match status" value="1"/>
</dbReference>
<evidence type="ECO:0000259" key="18">
    <source>
        <dbReference type="PROSITE" id="PS51194"/>
    </source>
</evidence>
<evidence type="ECO:0000256" key="6">
    <source>
        <dbReference type="ARBA" id="ARBA00022741"/>
    </source>
</evidence>
<dbReference type="GO" id="GO:0004525">
    <property type="term" value="F:ribonuclease III activity"/>
    <property type="evidence" value="ECO:0007669"/>
    <property type="project" value="InterPro"/>
</dbReference>
<keyword evidence="5" id="KW-0677">Repeat</keyword>
<dbReference type="PANTHER" id="PTHR14950">
    <property type="entry name" value="DICER-RELATED"/>
    <property type="match status" value="1"/>
</dbReference>
<dbReference type="InterPro" id="IPR005034">
    <property type="entry name" value="Dicer_dimerisation"/>
</dbReference>
<keyword evidence="11 15" id="KW-0694">RNA-binding</keyword>
<dbReference type="GO" id="GO:0004386">
    <property type="term" value="F:helicase activity"/>
    <property type="evidence" value="ECO:0007669"/>
    <property type="project" value="UniProtKB-KW"/>
</dbReference>
<dbReference type="InterPro" id="IPR001650">
    <property type="entry name" value="Helicase_C-like"/>
</dbReference>
<gene>
    <name evidence="20" type="ORF">PMAA_092010</name>
</gene>
<evidence type="ECO:0000256" key="10">
    <source>
        <dbReference type="ARBA" id="ARBA00022842"/>
    </source>
</evidence>
<name>B6QK42_TALMQ</name>
<dbReference type="Pfam" id="PF00271">
    <property type="entry name" value="Helicase_C"/>
    <property type="match status" value="1"/>
</dbReference>
<dbReference type="InterPro" id="IPR027417">
    <property type="entry name" value="P-loop_NTPase"/>
</dbReference>
<evidence type="ECO:0000256" key="2">
    <source>
        <dbReference type="ARBA" id="ARBA00001946"/>
    </source>
</evidence>
<keyword evidence="3" id="KW-0930">Antiviral protein</keyword>
<dbReference type="GO" id="GO:0005737">
    <property type="term" value="C:cytoplasm"/>
    <property type="evidence" value="ECO:0007669"/>
    <property type="project" value="TreeGrafter"/>
</dbReference>
<dbReference type="GO" id="GO:0003723">
    <property type="term" value="F:RNA binding"/>
    <property type="evidence" value="ECO:0007669"/>
    <property type="project" value="UniProtKB-UniRule"/>
</dbReference>
<dbReference type="HOGENOM" id="CLU_000907_4_6_1"/>
<feature type="domain" description="Dicer dsRNA-binding fold" evidence="19">
    <location>
        <begin position="574"/>
        <end position="671"/>
    </location>
</feature>
<dbReference type="Gene3D" id="3.30.160.380">
    <property type="entry name" value="Dicer dimerisation domain"/>
    <property type="match status" value="1"/>
</dbReference>
<keyword evidence="4" id="KW-0479">Metal-binding</keyword>
<evidence type="ECO:0000313" key="21">
    <source>
        <dbReference type="Proteomes" id="UP000001294"/>
    </source>
</evidence>
<dbReference type="SMART" id="SM00535">
    <property type="entry name" value="RIBOc"/>
    <property type="match status" value="2"/>
</dbReference>
<dbReference type="Pfam" id="PF00270">
    <property type="entry name" value="DEAD"/>
    <property type="match status" value="1"/>
</dbReference>
<dbReference type="GO" id="GO:0030422">
    <property type="term" value="P:siRNA processing"/>
    <property type="evidence" value="ECO:0007669"/>
    <property type="project" value="TreeGrafter"/>
</dbReference>
<comment type="function">
    <text evidence="14">Dicer-like endonuclease involved in cleaving double-stranded RNA in the RNA interference (RNAi) pathway. Produces 21 to 25 bp dsRNAs (siRNAs) which target the selective destruction of homologous RNAs leading to sequence-specific suppression of gene expression, called post-transcriptional gene silencing (PTGS). Part of a broad host defense response against viral infection and transposons.</text>
</comment>
<dbReference type="STRING" id="441960.B6QK42"/>
<dbReference type="SUPFAM" id="SSF69065">
    <property type="entry name" value="RNase III domain-like"/>
    <property type="match status" value="2"/>
</dbReference>
<evidence type="ECO:0000256" key="5">
    <source>
        <dbReference type="ARBA" id="ARBA00022737"/>
    </source>
</evidence>
<evidence type="ECO:0000313" key="20">
    <source>
        <dbReference type="EMBL" id="EEA22574.1"/>
    </source>
</evidence>
<keyword evidence="7" id="KW-0378">Hydrolase</keyword>
<dbReference type="GO" id="GO:0050688">
    <property type="term" value="P:regulation of defense response to virus"/>
    <property type="evidence" value="ECO:0007669"/>
    <property type="project" value="UniProtKB-KW"/>
</dbReference>
<dbReference type="SMART" id="SM00490">
    <property type="entry name" value="HELICc"/>
    <property type="match status" value="1"/>
</dbReference>
<dbReference type="OrthoDB" id="416741at2759"/>
<dbReference type="SMART" id="SM00487">
    <property type="entry name" value="DEXDc"/>
    <property type="match status" value="1"/>
</dbReference>
<dbReference type="SUPFAM" id="SSF52540">
    <property type="entry name" value="P-loop containing nucleoside triphosphate hydrolases"/>
    <property type="match status" value="1"/>
</dbReference>
<evidence type="ECO:0000256" key="12">
    <source>
        <dbReference type="ARBA" id="ARBA00023118"/>
    </source>
</evidence>
<dbReference type="PROSITE" id="PS51194">
    <property type="entry name" value="HELICASE_CTER"/>
    <property type="match status" value="1"/>
</dbReference>
<dbReference type="PROSITE" id="PS51192">
    <property type="entry name" value="HELICASE_ATP_BIND_1"/>
    <property type="match status" value="1"/>
</dbReference>
<dbReference type="Pfam" id="PF00636">
    <property type="entry name" value="Ribonuclease_3"/>
    <property type="match status" value="2"/>
</dbReference>
<protein>
    <submittedName>
        <fullName evidence="20">RNA helicase/RNAse III, putative</fullName>
    </submittedName>
</protein>
<dbReference type="InterPro" id="IPR036389">
    <property type="entry name" value="RNase_III_sf"/>
</dbReference>
<feature type="domain" description="RNase III" evidence="16">
    <location>
        <begin position="945"/>
        <end position="1085"/>
    </location>
</feature>
<evidence type="ECO:0000256" key="14">
    <source>
        <dbReference type="ARBA" id="ARBA00025403"/>
    </source>
</evidence>
<keyword evidence="13" id="KW-0464">Manganese</keyword>
<dbReference type="InterPro" id="IPR038248">
    <property type="entry name" value="Dicer_dimer_sf"/>
</dbReference>
<dbReference type="Pfam" id="PF03368">
    <property type="entry name" value="Dicer_dimer"/>
    <property type="match status" value="1"/>
</dbReference>
<dbReference type="InterPro" id="IPR000999">
    <property type="entry name" value="RNase_III_dom"/>
</dbReference>
<dbReference type="PROSITE" id="PS50142">
    <property type="entry name" value="RNASE_3_2"/>
    <property type="match status" value="2"/>
</dbReference>
<evidence type="ECO:0000259" key="17">
    <source>
        <dbReference type="PROSITE" id="PS51192"/>
    </source>
</evidence>
<keyword evidence="10" id="KW-0460">Magnesium</keyword>
<feature type="domain" description="Helicase ATP-binding" evidence="17">
    <location>
        <begin position="34"/>
        <end position="212"/>
    </location>
</feature>
<dbReference type="Gene3D" id="1.10.1520.10">
    <property type="entry name" value="Ribonuclease III domain"/>
    <property type="match status" value="2"/>
</dbReference>
<evidence type="ECO:0000256" key="4">
    <source>
        <dbReference type="ARBA" id="ARBA00022723"/>
    </source>
</evidence>
<evidence type="ECO:0000256" key="11">
    <source>
        <dbReference type="ARBA" id="ARBA00022884"/>
    </source>
</evidence>